<sequence>MDPLKYIFEKPALTRWIARWQMALSEYDIVYTSEKVVKGSALEEQLAYHPLNEYHHLSHEFQDEHMMVAEKDKPEVESDKLKLWFNGASNLLGNGIGFVLASPKG</sequence>
<feature type="non-terminal residue" evidence="1">
    <location>
        <position position="1"/>
    </location>
</feature>
<evidence type="ECO:0000313" key="1">
    <source>
        <dbReference type="EMBL" id="RDY09906.1"/>
    </source>
</evidence>
<dbReference type="EMBL" id="QJKJ01000948">
    <property type="protein sequence ID" value="RDY09906.1"/>
    <property type="molecule type" value="Genomic_DNA"/>
</dbReference>
<proteinExistence type="predicted"/>
<protein>
    <recommendedName>
        <fullName evidence="3">Reverse transcriptase RNase H-like domain-containing protein</fullName>
    </recommendedName>
</protein>
<dbReference type="OrthoDB" id="1730907at2759"/>
<reference evidence="1" key="1">
    <citation type="submission" date="2018-05" db="EMBL/GenBank/DDBJ databases">
        <title>Draft genome of Mucuna pruriens seed.</title>
        <authorList>
            <person name="Nnadi N.E."/>
            <person name="Vos R."/>
            <person name="Hasami M.H."/>
            <person name="Devisetty U.K."/>
            <person name="Aguiy J.C."/>
        </authorList>
    </citation>
    <scope>NUCLEOTIDE SEQUENCE [LARGE SCALE GENOMIC DNA]</scope>
    <source>
        <strain evidence="1">JCA_2017</strain>
    </source>
</reference>
<dbReference type="Proteomes" id="UP000257109">
    <property type="component" value="Unassembled WGS sequence"/>
</dbReference>
<gene>
    <name evidence="1" type="ORF">CR513_05655</name>
</gene>
<dbReference type="AlphaFoldDB" id="A0A371I4E8"/>
<keyword evidence="2" id="KW-1185">Reference proteome</keyword>
<organism evidence="1 2">
    <name type="scientific">Mucuna pruriens</name>
    <name type="common">Velvet bean</name>
    <name type="synonym">Dolichos pruriens</name>
    <dbReference type="NCBI Taxonomy" id="157652"/>
    <lineage>
        <taxon>Eukaryota</taxon>
        <taxon>Viridiplantae</taxon>
        <taxon>Streptophyta</taxon>
        <taxon>Embryophyta</taxon>
        <taxon>Tracheophyta</taxon>
        <taxon>Spermatophyta</taxon>
        <taxon>Magnoliopsida</taxon>
        <taxon>eudicotyledons</taxon>
        <taxon>Gunneridae</taxon>
        <taxon>Pentapetalae</taxon>
        <taxon>rosids</taxon>
        <taxon>fabids</taxon>
        <taxon>Fabales</taxon>
        <taxon>Fabaceae</taxon>
        <taxon>Papilionoideae</taxon>
        <taxon>50 kb inversion clade</taxon>
        <taxon>NPAAA clade</taxon>
        <taxon>indigoferoid/millettioid clade</taxon>
        <taxon>Phaseoleae</taxon>
        <taxon>Mucuna</taxon>
    </lineage>
</organism>
<accession>A0A371I4E8</accession>
<comment type="caution">
    <text evidence="1">The sequence shown here is derived from an EMBL/GenBank/DDBJ whole genome shotgun (WGS) entry which is preliminary data.</text>
</comment>
<evidence type="ECO:0008006" key="3">
    <source>
        <dbReference type="Google" id="ProtNLM"/>
    </source>
</evidence>
<dbReference type="PANTHER" id="PTHR48475:SF1">
    <property type="entry name" value="RNASE H TYPE-1 DOMAIN-CONTAINING PROTEIN"/>
    <property type="match status" value="1"/>
</dbReference>
<name>A0A371I4E8_MUCPR</name>
<dbReference type="PANTHER" id="PTHR48475">
    <property type="entry name" value="RIBONUCLEASE H"/>
    <property type="match status" value="1"/>
</dbReference>
<evidence type="ECO:0000313" key="2">
    <source>
        <dbReference type="Proteomes" id="UP000257109"/>
    </source>
</evidence>